<sequence length="158" mass="17541">MNQPDAANYCKAGYQGVLTGLENEEEFNYIVEEGLKKLQQPIETDFRVYNYSGVWVNGDRKSSCKNLPQTPRPATCNGTNEFTFTDPLLSVNPTGYLWGTSQPSGYRSADSNCIYVQFNNSALKTSFCDDYLCNLTVSSPNSTVFFGYACGVEPVMLT</sequence>
<dbReference type="eggNOG" id="KOG4297">
    <property type="taxonomic scope" value="Eukaryota"/>
</dbReference>
<evidence type="ECO:0000313" key="2">
    <source>
        <dbReference type="Proteomes" id="UP000008068"/>
    </source>
</evidence>
<name>G0PBU2_CAEBE</name>
<dbReference type="STRING" id="135651.G0PBU2"/>
<keyword evidence="2" id="KW-1185">Reference proteome</keyword>
<dbReference type="AlphaFoldDB" id="G0PBU2"/>
<dbReference type="OMA" id="PSANCLY"/>
<evidence type="ECO:0008006" key="3">
    <source>
        <dbReference type="Google" id="ProtNLM"/>
    </source>
</evidence>
<dbReference type="InParanoid" id="G0PBU2"/>
<dbReference type="Proteomes" id="UP000008068">
    <property type="component" value="Unassembled WGS sequence"/>
</dbReference>
<dbReference type="HOGENOM" id="CLU_1670907_0_0_1"/>
<evidence type="ECO:0000313" key="1">
    <source>
        <dbReference type="EMBL" id="EGT50678.1"/>
    </source>
</evidence>
<dbReference type="EMBL" id="GL380220">
    <property type="protein sequence ID" value="EGT50678.1"/>
    <property type="molecule type" value="Genomic_DNA"/>
</dbReference>
<dbReference type="PANTHER" id="PTHR23124">
    <property type="entry name" value="C-TYPE LECTIN DOMAIN-CONTAINING PROTEIN-RELATED-RELATED"/>
    <property type="match status" value="1"/>
</dbReference>
<dbReference type="InterPro" id="IPR016187">
    <property type="entry name" value="CTDL_fold"/>
</dbReference>
<accession>G0PBU2</accession>
<dbReference type="SUPFAM" id="SSF56436">
    <property type="entry name" value="C-type lectin-like"/>
    <property type="match status" value="1"/>
</dbReference>
<protein>
    <recommendedName>
        <fullName evidence="3">C-type lectin domain-containing protein</fullName>
    </recommendedName>
</protein>
<reference evidence="2" key="1">
    <citation type="submission" date="2011-07" db="EMBL/GenBank/DDBJ databases">
        <authorList>
            <consortium name="Caenorhabditis brenneri Sequencing and Analysis Consortium"/>
            <person name="Wilson R.K."/>
        </authorList>
    </citation>
    <scope>NUCLEOTIDE SEQUENCE [LARGE SCALE GENOMIC DNA]</scope>
    <source>
        <strain evidence="2">PB2801</strain>
    </source>
</reference>
<organism evidence="2">
    <name type="scientific">Caenorhabditis brenneri</name>
    <name type="common">Nematode worm</name>
    <dbReference type="NCBI Taxonomy" id="135651"/>
    <lineage>
        <taxon>Eukaryota</taxon>
        <taxon>Metazoa</taxon>
        <taxon>Ecdysozoa</taxon>
        <taxon>Nematoda</taxon>
        <taxon>Chromadorea</taxon>
        <taxon>Rhabditida</taxon>
        <taxon>Rhabditina</taxon>
        <taxon>Rhabditomorpha</taxon>
        <taxon>Rhabditoidea</taxon>
        <taxon>Rhabditidae</taxon>
        <taxon>Peloderinae</taxon>
        <taxon>Caenorhabditis</taxon>
    </lineage>
</organism>
<gene>
    <name evidence="1" type="ORF">CAEBREN_12403</name>
</gene>
<dbReference type="PANTHER" id="PTHR23124:SF141">
    <property type="entry name" value="C-TYPE LECTIN DOMAIN-CONTAINING PROTEIN-RELATED"/>
    <property type="match status" value="1"/>
</dbReference>
<proteinExistence type="predicted"/>